<evidence type="ECO:0000313" key="2">
    <source>
        <dbReference type="Proteomes" id="UP000681340"/>
    </source>
</evidence>
<accession>A0A919STF2</accession>
<evidence type="ECO:0000313" key="1">
    <source>
        <dbReference type="EMBL" id="GIM77226.1"/>
    </source>
</evidence>
<dbReference type="Proteomes" id="UP000681340">
    <property type="component" value="Unassembled WGS sequence"/>
</dbReference>
<dbReference type="AlphaFoldDB" id="A0A919STF2"/>
<name>A0A919STF2_9ACTN</name>
<dbReference type="RefSeq" id="WP_212993316.1">
    <property type="nucleotide sequence ID" value="NZ_BAABEA010000047.1"/>
</dbReference>
<reference evidence="1" key="1">
    <citation type="submission" date="2021-03" db="EMBL/GenBank/DDBJ databases">
        <title>Whole genome shotgun sequence of Actinoplanes auranticolor NBRC 12245.</title>
        <authorList>
            <person name="Komaki H."/>
            <person name="Tamura T."/>
        </authorList>
    </citation>
    <scope>NUCLEOTIDE SEQUENCE</scope>
    <source>
        <strain evidence="1">NBRC 12245</strain>
    </source>
</reference>
<protein>
    <submittedName>
        <fullName evidence="1">Uncharacterized protein</fullName>
    </submittedName>
</protein>
<sequence length="61" mass="6693">MRNAPFFRTFVACAYLLALVLHGRWDGRTAGLALAVLAVWAVPVIRDARRNRGAVRAASAR</sequence>
<keyword evidence="2" id="KW-1185">Reference proteome</keyword>
<proteinExistence type="predicted"/>
<organism evidence="1 2">
    <name type="scientific">Actinoplanes auranticolor</name>
    <dbReference type="NCBI Taxonomy" id="47988"/>
    <lineage>
        <taxon>Bacteria</taxon>
        <taxon>Bacillati</taxon>
        <taxon>Actinomycetota</taxon>
        <taxon>Actinomycetes</taxon>
        <taxon>Micromonosporales</taxon>
        <taxon>Micromonosporaceae</taxon>
        <taxon>Actinoplanes</taxon>
    </lineage>
</organism>
<gene>
    <name evidence="1" type="ORF">Aau02nite_74880</name>
</gene>
<comment type="caution">
    <text evidence="1">The sequence shown here is derived from an EMBL/GenBank/DDBJ whole genome shotgun (WGS) entry which is preliminary data.</text>
</comment>
<dbReference type="EMBL" id="BOQL01000066">
    <property type="protein sequence ID" value="GIM77226.1"/>
    <property type="molecule type" value="Genomic_DNA"/>
</dbReference>